<dbReference type="EMBL" id="FNOB01000057">
    <property type="protein sequence ID" value="SDX97250.1"/>
    <property type="molecule type" value="Genomic_DNA"/>
</dbReference>
<sequence>MANLEAIVDAIKDLLEFRQPVVGIMRVDSRTFEMTEDSLADASVYASVQQLRGKRAPHRVNIFILALDVEGSVRPNSRAAWGAMAFVGVQFL</sequence>
<reference evidence="1 2" key="1">
    <citation type="submission" date="2016-10" db="EMBL/GenBank/DDBJ databases">
        <authorList>
            <person name="Varghese N."/>
            <person name="Submissions S."/>
        </authorList>
    </citation>
    <scope>NUCLEOTIDE SEQUENCE [LARGE SCALE GENOMIC DNA]</scope>
    <source>
        <strain evidence="1 2">DSM 24802</strain>
    </source>
</reference>
<keyword evidence="2" id="KW-1185">Reference proteome</keyword>
<comment type="caution">
    <text evidence="1">The sequence shown here is derived from an EMBL/GenBank/DDBJ whole genome shotgun (WGS) entry which is preliminary data.</text>
</comment>
<organism evidence="1 2">
    <name type="scientific">Allgaiera indica</name>
    <dbReference type="NCBI Taxonomy" id="765699"/>
    <lineage>
        <taxon>Bacteria</taxon>
        <taxon>Pseudomonadati</taxon>
        <taxon>Pseudomonadota</taxon>
        <taxon>Alphaproteobacteria</taxon>
        <taxon>Rhodobacterales</taxon>
        <taxon>Paracoccaceae</taxon>
        <taxon>Allgaiera</taxon>
    </lineage>
</organism>
<gene>
    <name evidence="1" type="ORF">SAMN05444006_1572</name>
</gene>
<protein>
    <submittedName>
        <fullName evidence="1">Uncharacterized protein</fullName>
    </submittedName>
</protein>
<evidence type="ECO:0000313" key="2">
    <source>
        <dbReference type="Proteomes" id="UP000199541"/>
    </source>
</evidence>
<evidence type="ECO:0000313" key="1">
    <source>
        <dbReference type="EMBL" id="SDX97250.1"/>
    </source>
</evidence>
<dbReference type="Proteomes" id="UP000199541">
    <property type="component" value="Unassembled WGS sequence"/>
</dbReference>
<proteinExistence type="predicted"/>
<accession>A0A1H3G2A9</accession>
<name>A0A1H3G2A9_9RHOB</name>